<feature type="region of interest" description="Disordered" evidence="1">
    <location>
        <begin position="137"/>
        <end position="193"/>
    </location>
</feature>
<proteinExistence type="predicted"/>
<name>A0A1H7UNS7_STRJI</name>
<evidence type="ECO:0000256" key="2">
    <source>
        <dbReference type="SAM" id="Phobius"/>
    </source>
</evidence>
<keyword evidence="2" id="KW-1133">Transmembrane helix</keyword>
<feature type="transmembrane region" description="Helical" evidence="2">
    <location>
        <begin position="72"/>
        <end position="92"/>
    </location>
</feature>
<feature type="compositionally biased region" description="Gly residues" evidence="1">
    <location>
        <begin position="137"/>
        <end position="167"/>
    </location>
</feature>
<keyword evidence="2" id="KW-0472">Membrane</keyword>
<evidence type="ECO:0000313" key="4">
    <source>
        <dbReference type="Proteomes" id="UP000183015"/>
    </source>
</evidence>
<keyword evidence="4" id="KW-1185">Reference proteome</keyword>
<dbReference type="AlphaFoldDB" id="A0A1H7UNS7"/>
<dbReference type="eggNOG" id="ENOG5032NHY">
    <property type="taxonomic scope" value="Bacteria"/>
</dbReference>
<reference evidence="4" key="1">
    <citation type="submission" date="2016-10" db="EMBL/GenBank/DDBJ databases">
        <authorList>
            <person name="Varghese N."/>
        </authorList>
    </citation>
    <scope>NUCLEOTIDE SEQUENCE [LARGE SCALE GENOMIC DNA]</scope>
    <source>
        <strain evidence="4">DSM 45096 / BCRC 16803 / CGMCC 4.1857 / CIP 109030 / JCM 12277 / KCTC 19219 / NBRC 100920 / 33214</strain>
    </source>
</reference>
<dbReference type="Proteomes" id="UP000183015">
    <property type="component" value="Unassembled WGS sequence"/>
</dbReference>
<protein>
    <submittedName>
        <fullName evidence="3">Uncharacterized protein</fullName>
    </submittedName>
</protein>
<evidence type="ECO:0000256" key="1">
    <source>
        <dbReference type="SAM" id="MobiDB-lite"/>
    </source>
</evidence>
<evidence type="ECO:0000313" key="3">
    <source>
        <dbReference type="EMBL" id="SEL98449.1"/>
    </source>
</evidence>
<sequence>MDNGGDTAVRSGSLGPVAHRARWVAGGLALQFAGIGGPLAYVATKVKHEDVGGLITVATVRLAWHESLHARAGIALLAAGTALFVVGSVLLARPFVRRKVTLLLAVPAAALVGGLVMGAAALLVVVVVLAALGNSSGSGGGSSGGSGGGGSGGGGSGGHNSGGGGGTASALSGLNVNVGGGGKQQQQDPETAR</sequence>
<keyword evidence="2" id="KW-0812">Transmembrane</keyword>
<feature type="transmembrane region" description="Helical" evidence="2">
    <location>
        <begin position="104"/>
        <end position="132"/>
    </location>
</feature>
<gene>
    <name evidence="3" type="ORF">SAMN05414137_11666</name>
</gene>
<dbReference type="STRING" id="235985.SAMN05414137_11666"/>
<organism evidence="3 4">
    <name type="scientific">Streptacidiphilus jiangxiensis</name>
    <dbReference type="NCBI Taxonomy" id="235985"/>
    <lineage>
        <taxon>Bacteria</taxon>
        <taxon>Bacillati</taxon>
        <taxon>Actinomycetota</taxon>
        <taxon>Actinomycetes</taxon>
        <taxon>Kitasatosporales</taxon>
        <taxon>Streptomycetaceae</taxon>
        <taxon>Streptacidiphilus</taxon>
    </lineage>
</organism>
<accession>A0A1H7UNS7</accession>
<dbReference type="EMBL" id="FOAZ01000016">
    <property type="protein sequence ID" value="SEL98449.1"/>
    <property type="molecule type" value="Genomic_DNA"/>
</dbReference>